<feature type="signal peptide" evidence="2">
    <location>
        <begin position="1"/>
        <end position="29"/>
    </location>
</feature>
<accession>A0A0K9YN12</accession>
<protein>
    <recommendedName>
        <fullName evidence="5">Tissue inhibitor of metalloproteinase</fullName>
    </recommendedName>
</protein>
<dbReference type="SUPFAM" id="SSF50242">
    <property type="entry name" value="TIMP-like"/>
    <property type="match status" value="1"/>
</dbReference>
<dbReference type="EMBL" id="LGIQ01000011">
    <property type="protein sequence ID" value="KNB69555.1"/>
    <property type="molecule type" value="Genomic_DNA"/>
</dbReference>
<evidence type="ECO:0000313" key="4">
    <source>
        <dbReference type="Proteomes" id="UP000036834"/>
    </source>
</evidence>
<evidence type="ECO:0008006" key="5">
    <source>
        <dbReference type="Google" id="ProtNLM"/>
    </source>
</evidence>
<feature type="transmembrane region" description="Helical" evidence="1">
    <location>
        <begin position="166"/>
        <end position="187"/>
    </location>
</feature>
<gene>
    <name evidence="3" type="ORF">ADS79_27205</name>
</gene>
<evidence type="ECO:0000313" key="3">
    <source>
        <dbReference type="EMBL" id="KNB69555.1"/>
    </source>
</evidence>
<dbReference type="OrthoDB" id="8221747at2"/>
<dbReference type="Gene3D" id="2.40.50.120">
    <property type="match status" value="1"/>
</dbReference>
<sequence length="194" mass="21724">MLQRRNVFAVLFAFFVSSSFFFQGIPAHACSCSTPSAQEAIQQSPAIFSGKVTQVKETNDWREWIPFSKQPVRGGFDVVLDVQTTWKGMDQTQVLIFTEDLGLSCGFPFEVGREYLVYASYWDRDVLETHICSRTAELINATDDLQVLGSGNPPSHSVEIVWTQRLIPYGAIGILILAGVAILFLAIQKKRRNT</sequence>
<evidence type="ECO:0000256" key="1">
    <source>
        <dbReference type="SAM" id="Phobius"/>
    </source>
</evidence>
<comment type="caution">
    <text evidence="3">The sequence shown here is derived from an EMBL/GenBank/DDBJ whole genome shotgun (WGS) entry which is preliminary data.</text>
</comment>
<reference evidence="4" key="1">
    <citation type="submission" date="2015-07" db="EMBL/GenBank/DDBJ databases">
        <title>Genome sequencing project for genomic taxonomy and phylogenomics of Bacillus-like bacteria.</title>
        <authorList>
            <person name="Liu B."/>
            <person name="Wang J."/>
            <person name="Zhu Y."/>
            <person name="Liu G."/>
            <person name="Chen Q."/>
            <person name="Chen Z."/>
            <person name="Lan J."/>
            <person name="Che J."/>
            <person name="Ge C."/>
            <person name="Shi H."/>
            <person name="Pan Z."/>
            <person name="Liu X."/>
        </authorList>
    </citation>
    <scope>NUCLEOTIDE SEQUENCE [LARGE SCALE GENOMIC DNA]</scope>
    <source>
        <strain evidence="4">DSM 9887</strain>
    </source>
</reference>
<dbReference type="InterPro" id="IPR008993">
    <property type="entry name" value="TIMP-like_OB-fold"/>
</dbReference>
<dbReference type="Proteomes" id="UP000036834">
    <property type="component" value="Unassembled WGS sequence"/>
</dbReference>
<feature type="chain" id="PRO_5005533579" description="Tissue inhibitor of metalloproteinase" evidence="2">
    <location>
        <begin position="30"/>
        <end position="194"/>
    </location>
</feature>
<dbReference type="STRING" id="54915.ADS79_27205"/>
<keyword evidence="1" id="KW-1133">Transmembrane helix</keyword>
<evidence type="ECO:0000256" key="2">
    <source>
        <dbReference type="SAM" id="SignalP"/>
    </source>
</evidence>
<dbReference type="AlphaFoldDB" id="A0A0K9YN12"/>
<dbReference type="PATRIC" id="fig|54915.3.peg.4627"/>
<name>A0A0K9YN12_9BACL</name>
<organism evidence="3 4">
    <name type="scientific">Brevibacillus reuszeri</name>
    <dbReference type="NCBI Taxonomy" id="54915"/>
    <lineage>
        <taxon>Bacteria</taxon>
        <taxon>Bacillati</taxon>
        <taxon>Bacillota</taxon>
        <taxon>Bacilli</taxon>
        <taxon>Bacillales</taxon>
        <taxon>Paenibacillaceae</taxon>
        <taxon>Brevibacillus</taxon>
    </lineage>
</organism>
<keyword evidence="1" id="KW-0472">Membrane</keyword>
<keyword evidence="1" id="KW-0812">Transmembrane</keyword>
<keyword evidence="2" id="KW-0732">Signal</keyword>
<proteinExistence type="predicted"/>